<gene>
    <name evidence="3" type="ORF">MNBD_GAMMA15-733</name>
</gene>
<proteinExistence type="predicted"/>
<feature type="non-terminal residue" evidence="3">
    <location>
        <position position="1"/>
    </location>
</feature>
<dbReference type="InterPro" id="IPR011990">
    <property type="entry name" value="TPR-like_helical_dom_sf"/>
</dbReference>
<reference evidence="3" key="1">
    <citation type="submission" date="2018-06" db="EMBL/GenBank/DDBJ databases">
        <authorList>
            <person name="Zhirakovskaya E."/>
        </authorList>
    </citation>
    <scope>NUCLEOTIDE SEQUENCE</scope>
</reference>
<dbReference type="Pfam" id="PF00515">
    <property type="entry name" value="TPR_1"/>
    <property type="match status" value="1"/>
</dbReference>
<organism evidence="3">
    <name type="scientific">hydrothermal vent metagenome</name>
    <dbReference type="NCBI Taxonomy" id="652676"/>
    <lineage>
        <taxon>unclassified sequences</taxon>
        <taxon>metagenomes</taxon>
        <taxon>ecological metagenomes</taxon>
    </lineage>
</organism>
<dbReference type="Pfam" id="PF13432">
    <property type="entry name" value="TPR_16"/>
    <property type="match status" value="1"/>
</dbReference>
<dbReference type="PANTHER" id="PTHR44858:SF1">
    <property type="entry name" value="UDP-N-ACETYLGLUCOSAMINE--PEPTIDE N-ACETYLGLUCOSAMINYLTRANSFERASE SPINDLY-RELATED"/>
    <property type="match status" value="1"/>
</dbReference>
<dbReference type="SUPFAM" id="SSF48439">
    <property type="entry name" value="Protein prenylyltransferase"/>
    <property type="match status" value="1"/>
</dbReference>
<name>A0A3B0YF60_9ZZZZ</name>
<dbReference type="EMBL" id="UOFN01000005">
    <property type="protein sequence ID" value="VAW72779.1"/>
    <property type="molecule type" value="Genomic_DNA"/>
</dbReference>
<sequence length="307" mass="35745">GKAIYEKGVLANPGSVEIRRKFLWFLLPRWGIPYDIRKNYVDEIERASQNNERLKLVLAYNYAQLAGEVRNNYDLIAKLYDKAMSYGYQCSIHKDEAFMMFNYKRYQQALNELNALIDRCPNNASAYLIRARTMRKLGDKRSALSDLDTALMLSPGDPQILGTRGFFHIRENNYREAIADLSNALLKDQKTAWMWDNRGYAYYKLEIYDHAISDFTSTLQVNSHYKRAYQRRGDAYKKLHKYDLALQDYSAGLEIAPDNVILLLRRAKLYHQQLSDRAAALKDVEHVLNIEPNNKTAIKLQNKINKI</sequence>
<dbReference type="Gene3D" id="1.25.40.10">
    <property type="entry name" value="Tetratricopeptide repeat domain"/>
    <property type="match status" value="3"/>
</dbReference>
<evidence type="ECO:0000256" key="2">
    <source>
        <dbReference type="ARBA" id="ARBA00022803"/>
    </source>
</evidence>
<dbReference type="PANTHER" id="PTHR44858">
    <property type="entry name" value="TETRATRICOPEPTIDE REPEAT PROTEIN 6"/>
    <property type="match status" value="1"/>
</dbReference>
<keyword evidence="2" id="KW-0802">TPR repeat</keyword>
<dbReference type="InterPro" id="IPR019734">
    <property type="entry name" value="TPR_rpt"/>
</dbReference>
<keyword evidence="1" id="KW-0677">Repeat</keyword>
<evidence type="ECO:0000256" key="1">
    <source>
        <dbReference type="ARBA" id="ARBA00022737"/>
    </source>
</evidence>
<dbReference type="PROSITE" id="PS50005">
    <property type="entry name" value="TPR"/>
    <property type="match status" value="3"/>
</dbReference>
<dbReference type="AlphaFoldDB" id="A0A3B0YF60"/>
<dbReference type="SMART" id="SM00028">
    <property type="entry name" value="TPR"/>
    <property type="match status" value="6"/>
</dbReference>
<evidence type="ECO:0000313" key="3">
    <source>
        <dbReference type="EMBL" id="VAW72779.1"/>
    </source>
</evidence>
<dbReference type="InterPro" id="IPR050498">
    <property type="entry name" value="Ycf3"/>
</dbReference>
<protein>
    <submittedName>
        <fullName evidence="3">Uncharacterized protein</fullName>
    </submittedName>
</protein>
<accession>A0A3B0YF60</accession>